<dbReference type="Proteomes" id="UP001164539">
    <property type="component" value="Chromosome 11"/>
</dbReference>
<protein>
    <submittedName>
        <fullName evidence="1">F-box CPR30-like protein</fullName>
    </submittedName>
</protein>
<accession>A0ACC1X8G7</accession>
<evidence type="ECO:0000313" key="1">
    <source>
        <dbReference type="EMBL" id="KAJ4707459.1"/>
    </source>
</evidence>
<sequence>MELVIGWDGLILVSSFRLTLVMWSAPNSSTPSENRGVLCSGMNLFAAVLFHKQAFEYPIEIWIMDEFGVNGTWKILFSVEYDPRLVKPLAFWENDKLIMENKNGICAATTLVVKKFSSVIYTWSPSFSRGRRSA</sequence>
<comment type="caution">
    <text evidence="1">The sequence shown here is derived from an EMBL/GenBank/DDBJ whole genome shotgun (WGS) entry which is preliminary data.</text>
</comment>
<evidence type="ECO:0000313" key="2">
    <source>
        <dbReference type="Proteomes" id="UP001164539"/>
    </source>
</evidence>
<dbReference type="EMBL" id="CM051404">
    <property type="protein sequence ID" value="KAJ4707459.1"/>
    <property type="molecule type" value="Genomic_DNA"/>
</dbReference>
<reference evidence="1 2" key="1">
    <citation type="journal article" date="2023" name="Science">
        <title>Complex scaffold remodeling in plant triterpene biosynthesis.</title>
        <authorList>
            <person name="De La Pena R."/>
            <person name="Hodgson H."/>
            <person name="Liu J.C."/>
            <person name="Stephenson M.J."/>
            <person name="Martin A.C."/>
            <person name="Owen C."/>
            <person name="Harkess A."/>
            <person name="Leebens-Mack J."/>
            <person name="Jimenez L.E."/>
            <person name="Osbourn A."/>
            <person name="Sattely E.S."/>
        </authorList>
    </citation>
    <scope>NUCLEOTIDE SEQUENCE [LARGE SCALE GENOMIC DNA]</scope>
    <source>
        <strain evidence="2">cv. JPN11</strain>
        <tissue evidence="1">Leaf</tissue>
    </source>
</reference>
<gene>
    <name evidence="1" type="ORF">OWV82_020977</name>
</gene>
<keyword evidence="2" id="KW-1185">Reference proteome</keyword>
<proteinExistence type="predicted"/>
<name>A0ACC1X8G7_MELAZ</name>
<organism evidence="1 2">
    <name type="scientific">Melia azedarach</name>
    <name type="common">Chinaberry tree</name>
    <dbReference type="NCBI Taxonomy" id="155640"/>
    <lineage>
        <taxon>Eukaryota</taxon>
        <taxon>Viridiplantae</taxon>
        <taxon>Streptophyta</taxon>
        <taxon>Embryophyta</taxon>
        <taxon>Tracheophyta</taxon>
        <taxon>Spermatophyta</taxon>
        <taxon>Magnoliopsida</taxon>
        <taxon>eudicotyledons</taxon>
        <taxon>Gunneridae</taxon>
        <taxon>Pentapetalae</taxon>
        <taxon>rosids</taxon>
        <taxon>malvids</taxon>
        <taxon>Sapindales</taxon>
        <taxon>Meliaceae</taxon>
        <taxon>Melia</taxon>
    </lineage>
</organism>